<dbReference type="AlphaFoldDB" id="A0A1Y3CDF2"/>
<dbReference type="GO" id="GO:0004222">
    <property type="term" value="F:metalloendopeptidase activity"/>
    <property type="evidence" value="ECO:0007669"/>
    <property type="project" value="InterPro"/>
</dbReference>
<proteinExistence type="predicted"/>
<dbReference type="STRING" id="1977882.B9T28_09905"/>
<dbReference type="PANTHER" id="PTHR39540">
    <property type="match status" value="1"/>
</dbReference>
<dbReference type="PROSITE" id="PS51694">
    <property type="entry name" value="PEPTIDASE_M66"/>
    <property type="match status" value="1"/>
</dbReference>
<dbReference type="InterPro" id="IPR035992">
    <property type="entry name" value="Ricin_B-like_lectins"/>
</dbReference>
<comment type="caution">
    <text evidence="11">The sequence shown here is derived from an EMBL/GenBank/DDBJ whole genome shotgun (WGS) entry which is preliminary data.</text>
</comment>
<dbReference type="GO" id="GO:0046872">
    <property type="term" value="F:metal ion binding"/>
    <property type="evidence" value="ECO:0007669"/>
    <property type="project" value="UniProtKB-KW"/>
</dbReference>
<feature type="compositionally biased region" description="Low complexity" evidence="8">
    <location>
        <begin position="76"/>
        <end position="93"/>
    </location>
</feature>
<evidence type="ECO:0000256" key="1">
    <source>
        <dbReference type="ARBA" id="ARBA00001947"/>
    </source>
</evidence>
<organism evidence="11 12">
    <name type="scientific">Acinetobacter silvestris</name>
    <dbReference type="NCBI Taxonomy" id="1977882"/>
    <lineage>
        <taxon>Bacteria</taxon>
        <taxon>Pseudomonadati</taxon>
        <taxon>Pseudomonadota</taxon>
        <taxon>Gammaproteobacteria</taxon>
        <taxon>Moraxellales</taxon>
        <taxon>Moraxellaceae</taxon>
        <taxon>Acinetobacter</taxon>
    </lineage>
</organism>
<dbReference type="InterPro" id="IPR019503">
    <property type="entry name" value="Peptidase_M66_dom"/>
</dbReference>
<evidence type="ECO:0000256" key="4">
    <source>
        <dbReference type="ARBA" id="ARBA00022801"/>
    </source>
</evidence>
<comment type="caution">
    <text evidence="7">Lacks conserved residue(s) required for the propagation of feature annotation.</text>
</comment>
<dbReference type="Proteomes" id="UP000242765">
    <property type="component" value="Unassembled WGS sequence"/>
</dbReference>
<dbReference type="SUPFAM" id="SSF50370">
    <property type="entry name" value="Ricin B-like lectins"/>
    <property type="match status" value="1"/>
</dbReference>
<feature type="signal peptide" evidence="9">
    <location>
        <begin position="1"/>
        <end position="21"/>
    </location>
</feature>
<dbReference type="GO" id="GO:0016740">
    <property type="term" value="F:transferase activity"/>
    <property type="evidence" value="ECO:0007669"/>
    <property type="project" value="UniProtKB-KW"/>
</dbReference>
<comment type="cofactor">
    <cofactor evidence="1">
        <name>Zn(2+)</name>
        <dbReference type="ChEBI" id="CHEBI:29105"/>
    </cofactor>
</comment>
<dbReference type="PROSITE" id="PS50231">
    <property type="entry name" value="RICIN_B_LECTIN"/>
    <property type="match status" value="1"/>
</dbReference>
<dbReference type="OrthoDB" id="6229465at2"/>
<accession>A0A1Y3CDF2</accession>
<dbReference type="InterPro" id="IPR051256">
    <property type="entry name" value="Dictomallein"/>
</dbReference>
<feature type="compositionally biased region" description="Basic and acidic residues" evidence="8">
    <location>
        <begin position="53"/>
        <end position="75"/>
    </location>
</feature>
<evidence type="ECO:0000256" key="2">
    <source>
        <dbReference type="ARBA" id="ARBA00022670"/>
    </source>
</evidence>
<keyword evidence="9" id="KW-0732">Signal</keyword>
<sequence length="1019" mass="111280">MQLRFKYLTLCTLSAMLVACGGSGYYDKDNDSTNSSGGGSNQVPGDGTNELPGDGRPETPGDGKPEIPGDGKPEIPDTSIPTTPIGPSTPIKPDTGIPLTPIGPSTPVKPDTGIPLTPIGPSTPVKPDTGIPIIPIEPSTPVKPPFISKYPEPKRDRLDSSILGFFDFDKLGLTRQIRNDLNGSFSAMVQFAQSHVVNPKNNESQFLPRLTTEKDALLLVTPTIEMGDPETLNAEIYLNNQLIRTVELKEPSRIASSDQSNADDRPRVQFSKRAWSTALSWSEVRPGLSIRIVDPVNNKTGDLRAEDIDFAAPGELVVQSIRLGLLTDPPKSTSHYMLLEPEKAGTDYFQTVPAARMIVSKYEDMKLNKVMVASGVIYDSVSASNGGTYSGDMRENTAKSTFSVGINLANWGVTSSSMQSQEQPQLTQSVVIHHARGKYINEEINDKGQSNNGEYSHGLSGGNGILTLYNSIGNEFSHEIGHHFGMSDYFGKNGTDRSLETHHADSGWGYIANRNRMRGNLDWNSGNRGFPESNIPSFLNLYAYGMNAMSSGYPSGSLSQYTYYTGYAAQQKIQPALDRDVWASDSATGYKKWNKETRMMEVSQPRVPAKSNNVWYNSANGNFLKPRLFSVPVYTIVGGYDPVNQLGLIYPAARGNWGNVFDLPQANTGGTAASCWLKVQSAGGVQNIALAPQRMNPNLDPNNLAVVNKFHVNLAQSDQPQVVDLYCKKENEVAVQLSSITIPVSVDAMSPYVSIGKEDGYSALKHVELPQLSQAFLQNQGKEVVNLSPTFRMFYDSYRLFKDEFSSDAQAEMVRYTQQQIKVYRLNRWVNTYYADLSSGNTEALEAFHAFVNEIGLNNDLPLANASMLTMPKMGNSCLKVEKLDTGALNVYMSGKNGCTGEPSTVWIHDAIGKIHSQQYPDLCLTNSRTLSSCNNDLQGQVWEVAVNADNTQQLRQGNSCLDLSGGYTPAADGRGAITMYGCGGGNNQKWTIVQQNQSLILAMSNGKNLPLISRLLTK</sequence>
<evidence type="ECO:0000256" key="5">
    <source>
        <dbReference type="ARBA" id="ARBA00022833"/>
    </source>
</evidence>
<dbReference type="InterPro" id="IPR022218">
    <property type="entry name" value="TagA_dom"/>
</dbReference>
<dbReference type="GO" id="GO:0006508">
    <property type="term" value="P:proteolysis"/>
    <property type="evidence" value="ECO:0007669"/>
    <property type="project" value="UniProtKB-KW"/>
</dbReference>
<evidence type="ECO:0000256" key="7">
    <source>
        <dbReference type="PROSITE-ProRule" id="PRU01031"/>
    </source>
</evidence>
<evidence type="ECO:0000256" key="8">
    <source>
        <dbReference type="SAM" id="MobiDB-lite"/>
    </source>
</evidence>
<feature type="region of interest" description="Disordered" evidence="8">
    <location>
        <begin position="31"/>
        <end position="128"/>
    </location>
</feature>
<gene>
    <name evidence="11" type="ORF">B9T28_09905</name>
</gene>
<keyword evidence="5" id="KW-0862">Zinc</keyword>
<dbReference type="PANTHER" id="PTHR39540:SF1">
    <property type="entry name" value="DICTOMALLEIN-1-RELATED"/>
    <property type="match status" value="1"/>
</dbReference>
<feature type="domain" description="Peptidase M66" evidence="10">
    <location>
        <begin position="315"/>
        <end position="582"/>
    </location>
</feature>
<protein>
    <submittedName>
        <fullName evidence="11">Glycosyl transferase</fullName>
    </submittedName>
</protein>
<reference evidence="11 12" key="1">
    <citation type="submission" date="2017-04" db="EMBL/GenBank/DDBJ databases">
        <title>High diversity of culturable Acinetobacter species in natural soil and water ecosystems.</title>
        <authorList>
            <person name="Nemec A."/>
            <person name="Radolfova-Krizova L."/>
        </authorList>
    </citation>
    <scope>NUCLEOTIDE SEQUENCE [LARGE SCALE GENOMIC DNA]</scope>
    <source>
        <strain evidence="11 12">ANC 4999</strain>
    </source>
</reference>
<dbReference type="EMBL" id="NEGB01000005">
    <property type="protein sequence ID" value="OTG65099.1"/>
    <property type="molecule type" value="Genomic_DNA"/>
</dbReference>
<evidence type="ECO:0000313" key="12">
    <source>
        <dbReference type="Proteomes" id="UP000242765"/>
    </source>
</evidence>
<dbReference type="Gene3D" id="2.80.10.50">
    <property type="match status" value="1"/>
</dbReference>
<keyword evidence="6" id="KW-0482">Metalloprotease</keyword>
<name>A0A1Y3CDF2_9GAMM</name>
<dbReference type="Pfam" id="PF10462">
    <property type="entry name" value="Peptidase_M66"/>
    <property type="match status" value="1"/>
</dbReference>
<evidence type="ECO:0000256" key="6">
    <source>
        <dbReference type="ARBA" id="ARBA00023049"/>
    </source>
</evidence>
<dbReference type="Pfam" id="PF12561">
    <property type="entry name" value="TagA"/>
    <property type="match status" value="1"/>
</dbReference>
<dbReference type="PROSITE" id="PS51257">
    <property type="entry name" value="PROKAR_LIPOPROTEIN"/>
    <property type="match status" value="1"/>
</dbReference>
<evidence type="ECO:0000256" key="3">
    <source>
        <dbReference type="ARBA" id="ARBA00022723"/>
    </source>
</evidence>
<feature type="chain" id="PRO_5012666454" evidence="9">
    <location>
        <begin position="22"/>
        <end position="1019"/>
    </location>
</feature>
<evidence type="ECO:0000259" key="10">
    <source>
        <dbReference type="PROSITE" id="PS51694"/>
    </source>
</evidence>
<keyword evidence="2" id="KW-0645">Protease</keyword>
<keyword evidence="4" id="KW-0378">Hydrolase</keyword>
<keyword evidence="3" id="KW-0479">Metal-binding</keyword>
<keyword evidence="12" id="KW-1185">Reference proteome</keyword>
<evidence type="ECO:0000256" key="9">
    <source>
        <dbReference type="SAM" id="SignalP"/>
    </source>
</evidence>
<keyword evidence="11" id="KW-0808">Transferase</keyword>
<evidence type="ECO:0000313" key="11">
    <source>
        <dbReference type="EMBL" id="OTG65099.1"/>
    </source>
</evidence>
<dbReference type="RefSeq" id="WP_086203820.1">
    <property type="nucleotide sequence ID" value="NZ_NEGB01000005.1"/>
</dbReference>